<dbReference type="Pfam" id="PF13336">
    <property type="entry name" value="AcetylCoA_hyd_C"/>
    <property type="match status" value="1"/>
</dbReference>
<keyword evidence="2" id="KW-0378">Hydrolase</keyword>
<dbReference type="SUPFAM" id="SSF100950">
    <property type="entry name" value="NagB/RpiA/CoA transferase-like"/>
    <property type="match status" value="2"/>
</dbReference>
<dbReference type="PANTHER" id="PTHR21432:SF20">
    <property type="entry name" value="ACETYL-COA HYDROLASE"/>
    <property type="match status" value="1"/>
</dbReference>
<dbReference type="RefSeq" id="WP_172161747.1">
    <property type="nucleotide sequence ID" value="NZ_CP053564.1"/>
</dbReference>
<dbReference type="InterPro" id="IPR046433">
    <property type="entry name" value="ActCoA_hydro"/>
</dbReference>
<dbReference type="Proteomes" id="UP000505377">
    <property type="component" value="Chromosome"/>
</dbReference>
<dbReference type="InterPro" id="IPR037171">
    <property type="entry name" value="NagB/RpiA_transferase-like"/>
</dbReference>
<sequence>MIDLRVHVRAGDGVWWGQAAAEATPLVDALHEQLAGIGDVRAFCGISPHRRTPPDGLTVVSYGAMGQLRSLRERLEVVPGHYSTLPRLFAQRLLPGDVGLVQVAPPGPDGTCSLGIGVDYSADAARHSRTLVAEVNHRMPVTRGEPGIPLDRFAAVLETDRPLPALPDRAPDEVDAAIAAHVAGLVEDGDTIQIGVGALPNAILDGLAGHRDLGVHSGMVTDGVLRLVEEGVVTGSRKEIDPGVVVTGMALCSPELYASLPGMPVEFRPAGYTHGAAVLARLGRLVSINAALQVDLTGQVGSETVGGRYLGGVGGQADFSGAAARTGARSVIALRSCAGESSTVVTALDGPVTTARADVDVVVTEHGVAHLRGCPLPDRPRRLAAIADPRHRDALLRAASSKGLR</sequence>
<feature type="domain" description="Acetyl-CoA hydrolase/transferase C-terminal" evidence="1">
    <location>
        <begin position="265"/>
        <end position="399"/>
    </location>
</feature>
<dbReference type="PANTHER" id="PTHR21432">
    <property type="entry name" value="ACETYL-COA HYDROLASE-RELATED"/>
    <property type="match status" value="1"/>
</dbReference>
<reference evidence="2 3" key="1">
    <citation type="submission" date="2020-05" db="EMBL/GenBank/DDBJ databases">
        <authorList>
            <person name="Mo P."/>
        </authorList>
    </citation>
    <scope>NUCLEOTIDE SEQUENCE [LARGE SCALE GENOMIC DNA]</scope>
    <source>
        <strain evidence="2 3">Gen01</strain>
    </source>
</reference>
<evidence type="ECO:0000259" key="1">
    <source>
        <dbReference type="Pfam" id="PF13336"/>
    </source>
</evidence>
<dbReference type="InterPro" id="IPR038460">
    <property type="entry name" value="AcetylCoA_hyd_C_sf"/>
</dbReference>
<dbReference type="EMBL" id="CP053564">
    <property type="protein sequence ID" value="QJY48247.1"/>
    <property type="molecule type" value="Genomic_DNA"/>
</dbReference>
<protein>
    <submittedName>
        <fullName evidence="2">Acetyl-CoA hydrolase/transferase family protein</fullName>
    </submittedName>
</protein>
<dbReference type="GO" id="GO:0008775">
    <property type="term" value="F:acetate CoA-transferase activity"/>
    <property type="evidence" value="ECO:0007669"/>
    <property type="project" value="InterPro"/>
</dbReference>
<dbReference type="Gene3D" id="3.40.1080.20">
    <property type="entry name" value="Acetyl-CoA hydrolase/transferase C-terminal domain"/>
    <property type="match status" value="1"/>
</dbReference>
<dbReference type="AlphaFoldDB" id="A0A6M6JMR2"/>
<evidence type="ECO:0000313" key="2">
    <source>
        <dbReference type="EMBL" id="QJY48247.1"/>
    </source>
</evidence>
<keyword evidence="2" id="KW-0808">Transferase</keyword>
<name>A0A6M6JMR2_9PSEU</name>
<proteinExistence type="predicted"/>
<evidence type="ECO:0000313" key="3">
    <source>
        <dbReference type="Proteomes" id="UP000505377"/>
    </source>
</evidence>
<dbReference type="Gene3D" id="3.30.750.70">
    <property type="entry name" value="4-hydroxybutyrate coenzyme like domains"/>
    <property type="match status" value="1"/>
</dbReference>
<accession>A0A6M6JMR2</accession>
<dbReference type="InterPro" id="IPR026888">
    <property type="entry name" value="AcetylCoA_hyd_C"/>
</dbReference>
<keyword evidence="3" id="KW-1185">Reference proteome</keyword>
<gene>
    <name evidence="2" type="ORF">HOP40_22625</name>
</gene>
<dbReference type="KEGG" id="pbro:HOP40_22625"/>
<organism evidence="2 3">
    <name type="scientific">Pseudonocardia broussonetiae</name>
    <dbReference type="NCBI Taxonomy" id="2736640"/>
    <lineage>
        <taxon>Bacteria</taxon>
        <taxon>Bacillati</taxon>
        <taxon>Actinomycetota</taxon>
        <taxon>Actinomycetes</taxon>
        <taxon>Pseudonocardiales</taxon>
        <taxon>Pseudonocardiaceae</taxon>
        <taxon>Pseudonocardia</taxon>
    </lineage>
</organism>
<dbReference type="GO" id="GO:0016787">
    <property type="term" value="F:hydrolase activity"/>
    <property type="evidence" value="ECO:0007669"/>
    <property type="project" value="UniProtKB-KW"/>
</dbReference>
<dbReference type="GO" id="GO:0006083">
    <property type="term" value="P:acetate metabolic process"/>
    <property type="evidence" value="ECO:0007669"/>
    <property type="project" value="InterPro"/>
</dbReference>
<dbReference type="Gene3D" id="3.40.1080.10">
    <property type="entry name" value="Glutaconate Coenzyme A-transferase"/>
    <property type="match status" value="1"/>
</dbReference>